<reference evidence="1" key="1">
    <citation type="submission" date="2021-12" db="EMBL/GenBank/DDBJ databases">
        <authorList>
            <person name="Martin H S."/>
        </authorList>
    </citation>
    <scope>NUCLEOTIDE SEQUENCE</scope>
</reference>
<dbReference type="AlphaFoldDB" id="A0A8J9YFM0"/>
<evidence type="ECO:0000313" key="1">
    <source>
        <dbReference type="EMBL" id="CAH0724800.1"/>
    </source>
</evidence>
<dbReference type="Proteomes" id="UP000838878">
    <property type="component" value="Chromosome 4"/>
</dbReference>
<feature type="non-terminal residue" evidence="1">
    <location>
        <position position="381"/>
    </location>
</feature>
<evidence type="ECO:0000313" key="2">
    <source>
        <dbReference type="Proteomes" id="UP000838878"/>
    </source>
</evidence>
<organism evidence="1 2">
    <name type="scientific">Brenthis ino</name>
    <name type="common">lesser marbled fritillary</name>
    <dbReference type="NCBI Taxonomy" id="405034"/>
    <lineage>
        <taxon>Eukaryota</taxon>
        <taxon>Metazoa</taxon>
        <taxon>Ecdysozoa</taxon>
        <taxon>Arthropoda</taxon>
        <taxon>Hexapoda</taxon>
        <taxon>Insecta</taxon>
        <taxon>Pterygota</taxon>
        <taxon>Neoptera</taxon>
        <taxon>Endopterygota</taxon>
        <taxon>Lepidoptera</taxon>
        <taxon>Glossata</taxon>
        <taxon>Ditrysia</taxon>
        <taxon>Papilionoidea</taxon>
        <taxon>Nymphalidae</taxon>
        <taxon>Heliconiinae</taxon>
        <taxon>Argynnini</taxon>
        <taxon>Brenthis</taxon>
    </lineage>
</organism>
<name>A0A8J9YFM0_9NEOP</name>
<sequence length="381" mass="42814">MDLCALEDISDDEVFFGEMSLKEVKKHIFFNSHRPSLPCTNNSKQENKEESLQIIETNSEPNISIAKYSIESSNSALSTDCDVESTDDSFLRLEKMVSDMCMSPKSSDELDNTLEVEFILNNAPLKHNGTINEQYNENNNISFKVTPDIPTGVINKSTDEKEKTKNPDIKVDDAKLNKLNETPIKCKFANNHIGNKKTHSVLTPITKQNEHVFKTPKNTLSTKKQLTSSTKKTPSRINAYQHIASPVAFYIKNCPQIPLIKDIHLKKPLTTTSSIPKLLKKSTEPKVSNKENVSLPSVAYKSAKKTKIISLPDAEKLPSSQWAKKLSTSFPKPTVIKHDHREVNFNKKHVTTKEEDSFIGLPLKQADLSVCTKKSAFPKLM</sequence>
<accession>A0A8J9YFM0</accession>
<proteinExistence type="predicted"/>
<keyword evidence="2" id="KW-1185">Reference proteome</keyword>
<dbReference type="EMBL" id="OV170224">
    <property type="protein sequence ID" value="CAH0724800.1"/>
    <property type="molecule type" value="Genomic_DNA"/>
</dbReference>
<dbReference type="OrthoDB" id="69711at2759"/>
<gene>
    <name evidence="1" type="ORF">BINO364_LOCUS10458</name>
</gene>
<protein>
    <submittedName>
        <fullName evidence="1">Uncharacterized protein</fullName>
    </submittedName>
</protein>